<evidence type="ECO:0000256" key="3">
    <source>
        <dbReference type="ARBA" id="ARBA00023163"/>
    </source>
</evidence>
<keyword evidence="2 4" id="KW-0238">DNA-binding</keyword>
<dbReference type="PANTHER" id="PTHR30055:SF234">
    <property type="entry name" value="HTH-TYPE TRANSCRIPTIONAL REGULATOR BETI"/>
    <property type="match status" value="1"/>
</dbReference>
<feature type="domain" description="HTH tetR-type" evidence="6">
    <location>
        <begin position="22"/>
        <end position="82"/>
    </location>
</feature>
<feature type="DNA-binding region" description="H-T-H motif" evidence="4">
    <location>
        <begin position="45"/>
        <end position="64"/>
    </location>
</feature>
<dbReference type="InterPro" id="IPR050109">
    <property type="entry name" value="HTH-type_TetR-like_transc_reg"/>
</dbReference>
<dbReference type="PROSITE" id="PS50977">
    <property type="entry name" value="HTH_TETR_2"/>
    <property type="match status" value="1"/>
</dbReference>
<dbReference type="SUPFAM" id="SSF46689">
    <property type="entry name" value="Homeodomain-like"/>
    <property type="match status" value="1"/>
</dbReference>
<proteinExistence type="predicted"/>
<dbReference type="Gene3D" id="1.10.357.10">
    <property type="entry name" value="Tetracycline Repressor, domain 2"/>
    <property type="match status" value="1"/>
</dbReference>
<dbReference type="GO" id="GO:0003700">
    <property type="term" value="F:DNA-binding transcription factor activity"/>
    <property type="evidence" value="ECO:0007669"/>
    <property type="project" value="TreeGrafter"/>
</dbReference>
<feature type="region of interest" description="Disordered" evidence="5">
    <location>
        <begin position="1"/>
        <end position="23"/>
    </location>
</feature>
<comment type="caution">
    <text evidence="7">The sequence shown here is derived from an EMBL/GenBank/DDBJ whole genome shotgun (WGS) entry which is preliminary data.</text>
</comment>
<dbReference type="Pfam" id="PF00440">
    <property type="entry name" value="TetR_N"/>
    <property type="match status" value="1"/>
</dbReference>
<evidence type="ECO:0000313" key="8">
    <source>
        <dbReference type="Proteomes" id="UP000249229"/>
    </source>
</evidence>
<evidence type="ECO:0000256" key="1">
    <source>
        <dbReference type="ARBA" id="ARBA00023015"/>
    </source>
</evidence>
<dbReference type="InterPro" id="IPR009057">
    <property type="entry name" value="Homeodomain-like_sf"/>
</dbReference>
<dbReference type="Proteomes" id="UP000249229">
    <property type="component" value="Unassembled WGS sequence"/>
</dbReference>
<sequence>MPIMDDGSSRTAPVKPRERRARQTRSTLLDAAVTVLRRVGFTATTMQLVIEEADVSRGAALHHFPTRIDLFVAVAQHASEGQNAWVRRRLAGLPPGIDLYMAITEATWEAMMQPLGLALIEIICSARSDPQLSEALIAVVNDFENAQFEGVWEIAQVIGVKDREAIARMVRLNRAAMRGLAIEMMFCGDKRQVDGALQLLSEYKRFLSGWLLTNPDKALFG</sequence>
<dbReference type="AlphaFoldDB" id="A0A2W5PBW6"/>
<dbReference type="GO" id="GO:0000976">
    <property type="term" value="F:transcription cis-regulatory region binding"/>
    <property type="evidence" value="ECO:0007669"/>
    <property type="project" value="TreeGrafter"/>
</dbReference>
<protein>
    <recommendedName>
        <fullName evidence="6">HTH tetR-type domain-containing protein</fullName>
    </recommendedName>
</protein>
<evidence type="ECO:0000256" key="2">
    <source>
        <dbReference type="ARBA" id="ARBA00023125"/>
    </source>
</evidence>
<dbReference type="PANTHER" id="PTHR30055">
    <property type="entry name" value="HTH-TYPE TRANSCRIPTIONAL REGULATOR RUTR"/>
    <property type="match status" value="1"/>
</dbReference>
<evidence type="ECO:0000256" key="4">
    <source>
        <dbReference type="PROSITE-ProRule" id="PRU00335"/>
    </source>
</evidence>
<name>A0A2W5PBW6_9SPHN</name>
<evidence type="ECO:0000256" key="5">
    <source>
        <dbReference type="SAM" id="MobiDB-lite"/>
    </source>
</evidence>
<keyword evidence="3" id="KW-0804">Transcription</keyword>
<organism evidence="7 8">
    <name type="scientific">Sphingomonas taxi</name>
    <dbReference type="NCBI Taxonomy" id="1549858"/>
    <lineage>
        <taxon>Bacteria</taxon>
        <taxon>Pseudomonadati</taxon>
        <taxon>Pseudomonadota</taxon>
        <taxon>Alphaproteobacteria</taxon>
        <taxon>Sphingomonadales</taxon>
        <taxon>Sphingomonadaceae</taxon>
        <taxon>Sphingomonas</taxon>
    </lineage>
</organism>
<accession>A0A2W5PBW6</accession>
<dbReference type="InterPro" id="IPR001647">
    <property type="entry name" value="HTH_TetR"/>
</dbReference>
<reference evidence="7 8" key="1">
    <citation type="submission" date="2017-08" db="EMBL/GenBank/DDBJ databases">
        <title>Infants hospitalized years apart are colonized by the same room-sourced microbial strains.</title>
        <authorList>
            <person name="Brooks B."/>
            <person name="Olm M.R."/>
            <person name="Firek B.A."/>
            <person name="Baker R."/>
            <person name="Thomas B.C."/>
            <person name="Morowitz M.J."/>
            <person name="Banfield J.F."/>
        </authorList>
    </citation>
    <scope>NUCLEOTIDE SEQUENCE [LARGE SCALE GENOMIC DNA]</scope>
    <source>
        <strain evidence="7">S2_005_001_R1_22</strain>
    </source>
</reference>
<dbReference type="EMBL" id="QFQI01000001">
    <property type="protein sequence ID" value="PZQ63086.1"/>
    <property type="molecule type" value="Genomic_DNA"/>
</dbReference>
<gene>
    <name evidence="7" type="ORF">DI544_02620</name>
</gene>
<keyword evidence="1" id="KW-0805">Transcription regulation</keyword>
<evidence type="ECO:0000313" key="7">
    <source>
        <dbReference type="EMBL" id="PZQ63086.1"/>
    </source>
</evidence>
<evidence type="ECO:0000259" key="6">
    <source>
        <dbReference type="PROSITE" id="PS50977"/>
    </source>
</evidence>